<gene>
    <name evidence="6" type="ORF">PZA18_11280</name>
</gene>
<dbReference type="InterPro" id="IPR001537">
    <property type="entry name" value="SpoU_MeTrfase"/>
</dbReference>
<evidence type="ECO:0000256" key="1">
    <source>
        <dbReference type="ARBA" id="ARBA00007228"/>
    </source>
</evidence>
<dbReference type="EMBL" id="JARRAF010000011">
    <property type="protein sequence ID" value="MDK2124634.1"/>
    <property type="molecule type" value="Genomic_DNA"/>
</dbReference>
<keyword evidence="3" id="KW-0808">Transferase</keyword>
<feature type="domain" description="MRM3-like substrate binding" evidence="5">
    <location>
        <begin position="17"/>
        <end position="105"/>
    </location>
</feature>
<evidence type="ECO:0000259" key="5">
    <source>
        <dbReference type="Pfam" id="PF22435"/>
    </source>
</evidence>
<dbReference type="RefSeq" id="WP_284100947.1">
    <property type="nucleotide sequence ID" value="NZ_JARRAF010000011.1"/>
</dbReference>
<evidence type="ECO:0000313" key="7">
    <source>
        <dbReference type="Proteomes" id="UP001172778"/>
    </source>
</evidence>
<accession>A0ABT7DXC1</accession>
<evidence type="ECO:0000256" key="2">
    <source>
        <dbReference type="ARBA" id="ARBA00022603"/>
    </source>
</evidence>
<dbReference type="InterPro" id="IPR053888">
    <property type="entry name" value="MRM3-like_sub_bind"/>
</dbReference>
<feature type="domain" description="tRNA/rRNA methyltransferase SpoU type" evidence="4">
    <location>
        <begin position="121"/>
        <end position="257"/>
    </location>
</feature>
<dbReference type="PANTHER" id="PTHR43191">
    <property type="entry name" value="RRNA METHYLTRANSFERASE 3"/>
    <property type="match status" value="1"/>
</dbReference>
<evidence type="ECO:0000256" key="3">
    <source>
        <dbReference type="ARBA" id="ARBA00022679"/>
    </source>
</evidence>
<dbReference type="InterPro" id="IPR029064">
    <property type="entry name" value="Ribosomal_eL30-like_sf"/>
</dbReference>
<dbReference type="PANTHER" id="PTHR43191:SF2">
    <property type="entry name" value="RRNA METHYLTRANSFERASE 3, MITOCHONDRIAL"/>
    <property type="match status" value="1"/>
</dbReference>
<comment type="similarity">
    <text evidence="1">Belongs to the class IV-like SAM-binding methyltransferase superfamily. RNA methyltransferase TrmH family.</text>
</comment>
<dbReference type="InterPro" id="IPR029026">
    <property type="entry name" value="tRNA_m1G_MTases_N"/>
</dbReference>
<dbReference type="CDD" id="cd18095">
    <property type="entry name" value="SpoU-like_rRNA-MTase"/>
    <property type="match status" value="1"/>
</dbReference>
<evidence type="ECO:0000259" key="4">
    <source>
        <dbReference type="Pfam" id="PF00588"/>
    </source>
</evidence>
<keyword evidence="7" id="KW-1185">Reference proteome</keyword>
<keyword evidence="2 6" id="KW-0489">Methyltransferase</keyword>
<dbReference type="SUPFAM" id="SSF55315">
    <property type="entry name" value="L30e-like"/>
    <property type="match status" value="1"/>
</dbReference>
<sequence>MTASHHSGREVIHSRHNPLFKQLVKLAGSRRERAKAGLALLDGVHLIEACIDAGWQPEKLVVSEALDETPQLDEWIECCHGKAVWMAEALFREITEMECPTGILAVVAIPAAAAPRLDGCCLALDGVQDPGNVGSIMRTAAAAGVDQVWLSTGCADAWSPKVLRAGMGVHFSLPVLEKVDLVAALSQFKGKVAVTSLRQATPLYATDLRGDFAMVMGSEGGGVSAAVDALAKVRLTIPMKPGVESLNVGAATAVCLYERMRQQEYS</sequence>
<dbReference type="Gene3D" id="3.30.1330.30">
    <property type="match status" value="1"/>
</dbReference>
<dbReference type="GO" id="GO:0032259">
    <property type="term" value="P:methylation"/>
    <property type="evidence" value="ECO:0007669"/>
    <property type="project" value="UniProtKB-KW"/>
</dbReference>
<dbReference type="InterPro" id="IPR051259">
    <property type="entry name" value="rRNA_Methyltransferase"/>
</dbReference>
<comment type="caution">
    <text evidence="6">The sequence shown here is derived from an EMBL/GenBank/DDBJ whole genome shotgun (WGS) entry which is preliminary data.</text>
</comment>
<protein>
    <submittedName>
        <fullName evidence="6">RNA methyltransferase</fullName>
    </submittedName>
</protein>
<reference evidence="6" key="1">
    <citation type="submission" date="2023-03" db="EMBL/GenBank/DDBJ databases">
        <title>Chitinimonas shenzhenensis gen. nov., sp. nov., a novel member of family Burkholderiaceae isolated from activated sludge collected in Shen Zhen, China.</title>
        <authorList>
            <person name="Wang X."/>
        </authorList>
    </citation>
    <scope>NUCLEOTIDE SEQUENCE</scope>
    <source>
        <strain evidence="6">DQS-5</strain>
    </source>
</reference>
<dbReference type="Pfam" id="PF00588">
    <property type="entry name" value="SpoU_methylase"/>
    <property type="match status" value="1"/>
</dbReference>
<name>A0ABT7DXC1_9NEIS</name>
<organism evidence="6 7">
    <name type="scientific">Parachitinimonas caeni</name>
    <dbReference type="NCBI Taxonomy" id="3031301"/>
    <lineage>
        <taxon>Bacteria</taxon>
        <taxon>Pseudomonadati</taxon>
        <taxon>Pseudomonadota</taxon>
        <taxon>Betaproteobacteria</taxon>
        <taxon>Neisseriales</taxon>
        <taxon>Chitinibacteraceae</taxon>
        <taxon>Parachitinimonas</taxon>
    </lineage>
</organism>
<dbReference type="SUPFAM" id="SSF75217">
    <property type="entry name" value="alpha/beta knot"/>
    <property type="match status" value="1"/>
</dbReference>
<dbReference type="Pfam" id="PF22435">
    <property type="entry name" value="MRM3-like_sub_bind"/>
    <property type="match status" value="1"/>
</dbReference>
<evidence type="ECO:0000313" key="6">
    <source>
        <dbReference type="EMBL" id="MDK2124634.1"/>
    </source>
</evidence>
<proteinExistence type="inferred from homology"/>
<dbReference type="InterPro" id="IPR029028">
    <property type="entry name" value="Alpha/beta_knot_MTases"/>
</dbReference>
<dbReference type="Proteomes" id="UP001172778">
    <property type="component" value="Unassembled WGS sequence"/>
</dbReference>
<dbReference type="Gene3D" id="3.40.1280.10">
    <property type="match status" value="1"/>
</dbReference>
<dbReference type="GO" id="GO:0008168">
    <property type="term" value="F:methyltransferase activity"/>
    <property type="evidence" value="ECO:0007669"/>
    <property type="project" value="UniProtKB-KW"/>
</dbReference>